<dbReference type="InterPro" id="IPR051052">
    <property type="entry name" value="Diverse_substrate_MTase"/>
</dbReference>
<dbReference type="EMBL" id="JBFALK010000042">
    <property type="protein sequence ID" value="MEV0975078.1"/>
    <property type="molecule type" value="Genomic_DNA"/>
</dbReference>
<dbReference type="CDD" id="cd02440">
    <property type="entry name" value="AdoMet_MTases"/>
    <property type="match status" value="1"/>
</dbReference>
<dbReference type="Gene3D" id="3.40.50.150">
    <property type="entry name" value="Vaccinia Virus protein VP39"/>
    <property type="match status" value="1"/>
</dbReference>
<reference evidence="5 6" key="1">
    <citation type="submission" date="2024-06" db="EMBL/GenBank/DDBJ databases">
        <title>The Natural Products Discovery Center: Release of the First 8490 Sequenced Strains for Exploring Actinobacteria Biosynthetic Diversity.</title>
        <authorList>
            <person name="Kalkreuter E."/>
            <person name="Kautsar S.A."/>
            <person name="Yang D."/>
            <person name="Bader C.D."/>
            <person name="Teijaro C.N."/>
            <person name="Fluegel L."/>
            <person name="Davis C.M."/>
            <person name="Simpson J.R."/>
            <person name="Lauterbach L."/>
            <person name="Steele A.D."/>
            <person name="Gui C."/>
            <person name="Meng S."/>
            <person name="Li G."/>
            <person name="Viehrig K."/>
            <person name="Ye F."/>
            <person name="Su P."/>
            <person name="Kiefer A.F."/>
            <person name="Nichols A."/>
            <person name="Cepeda A.J."/>
            <person name="Yan W."/>
            <person name="Fan B."/>
            <person name="Jiang Y."/>
            <person name="Adhikari A."/>
            <person name="Zheng C.-J."/>
            <person name="Schuster L."/>
            <person name="Cowan T.M."/>
            <person name="Smanski M.J."/>
            <person name="Chevrette M.G."/>
            <person name="De Carvalho L.P.S."/>
            <person name="Shen B."/>
        </authorList>
    </citation>
    <scope>NUCLEOTIDE SEQUENCE [LARGE SCALE GENOMIC DNA]</scope>
    <source>
        <strain evidence="5 6">NPDC050100</strain>
    </source>
</reference>
<organism evidence="5 6">
    <name type="scientific">Microtetraspora glauca</name>
    <dbReference type="NCBI Taxonomy" id="1996"/>
    <lineage>
        <taxon>Bacteria</taxon>
        <taxon>Bacillati</taxon>
        <taxon>Actinomycetota</taxon>
        <taxon>Actinomycetes</taxon>
        <taxon>Streptosporangiales</taxon>
        <taxon>Streptosporangiaceae</taxon>
        <taxon>Microtetraspora</taxon>
    </lineage>
</organism>
<keyword evidence="3" id="KW-0808">Transferase</keyword>
<dbReference type="PANTHER" id="PTHR44942">
    <property type="entry name" value="METHYLTRANSF_11 DOMAIN-CONTAINING PROTEIN"/>
    <property type="match status" value="1"/>
</dbReference>
<dbReference type="RefSeq" id="WP_358142388.1">
    <property type="nucleotide sequence ID" value="NZ_JBFALK010000042.1"/>
</dbReference>
<keyword evidence="6" id="KW-1185">Reference proteome</keyword>
<proteinExistence type="inferred from homology"/>
<dbReference type="InterPro" id="IPR013216">
    <property type="entry name" value="Methyltransf_11"/>
</dbReference>
<evidence type="ECO:0000259" key="4">
    <source>
        <dbReference type="Pfam" id="PF08241"/>
    </source>
</evidence>
<dbReference type="InterPro" id="IPR029063">
    <property type="entry name" value="SAM-dependent_MTases_sf"/>
</dbReference>
<evidence type="ECO:0000313" key="6">
    <source>
        <dbReference type="Proteomes" id="UP001551675"/>
    </source>
</evidence>
<keyword evidence="2 5" id="KW-0489">Methyltransferase</keyword>
<dbReference type="Proteomes" id="UP001551675">
    <property type="component" value="Unassembled WGS sequence"/>
</dbReference>
<protein>
    <submittedName>
        <fullName evidence="5">Methyltransferase domain-containing protein</fullName>
    </submittedName>
</protein>
<name>A0ABV3GTW7_MICGL</name>
<evidence type="ECO:0000313" key="5">
    <source>
        <dbReference type="EMBL" id="MEV0975078.1"/>
    </source>
</evidence>
<accession>A0ABV3GTW7</accession>
<dbReference type="GO" id="GO:0008168">
    <property type="term" value="F:methyltransferase activity"/>
    <property type="evidence" value="ECO:0007669"/>
    <property type="project" value="UniProtKB-KW"/>
</dbReference>
<evidence type="ECO:0000256" key="2">
    <source>
        <dbReference type="ARBA" id="ARBA00022603"/>
    </source>
</evidence>
<comment type="similarity">
    <text evidence="1">Belongs to the methyltransferase superfamily.</text>
</comment>
<comment type="caution">
    <text evidence="5">The sequence shown here is derived from an EMBL/GenBank/DDBJ whole genome shotgun (WGS) entry which is preliminary data.</text>
</comment>
<sequence>MSKFTGAARYYRNYRPGIPDAAVSLVIAEASRQGPARTLLDLGTGTGQVPAALHSFFTEIDAVEPDPDMVTQADMVLRPLLGEATTLRLHHQRAENFTPPYPTWRADLVTICRAFHWMNQPALLKSLDSCVAPSGVVAIMGDGSLLTAHTTWTDTLSELIQRFLGPQRRAGNQTFAHHDRPYSEVLADSSFSQIQDVHIPVQRVWTPEQVIGYLYSTSFAAQHLFGERLEEFEAAATSLLEEFARSGPLVDDAEFRMLLARRPPG</sequence>
<dbReference type="Pfam" id="PF08241">
    <property type="entry name" value="Methyltransf_11"/>
    <property type="match status" value="1"/>
</dbReference>
<evidence type="ECO:0000256" key="1">
    <source>
        <dbReference type="ARBA" id="ARBA00008361"/>
    </source>
</evidence>
<dbReference type="GO" id="GO:0032259">
    <property type="term" value="P:methylation"/>
    <property type="evidence" value="ECO:0007669"/>
    <property type="project" value="UniProtKB-KW"/>
</dbReference>
<dbReference type="SUPFAM" id="SSF53335">
    <property type="entry name" value="S-adenosyl-L-methionine-dependent methyltransferases"/>
    <property type="match status" value="1"/>
</dbReference>
<evidence type="ECO:0000256" key="3">
    <source>
        <dbReference type="ARBA" id="ARBA00022679"/>
    </source>
</evidence>
<dbReference type="PANTHER" id="PTHR44942:SF4">
    <property type="entry name" value="METHYLTRANSFERASE TYPE 11 DOMAIN-CONTAINING PROTEIN"/>
    <property type="match status" value="1"/>
</dbReference>
<feature type="domain" description="Methyltransferase type 11" evidence="4">
    <location>
        <begin position="40"/>
        <end position="139"/>
    </location>
</feature>
<gene>
    <name evidence="5" type="ORF">AB0I59_41355</name>
</gene>